<dbReference type="AlphaFoldDB" id="A0A2A2M5M8"/>
<organism evidence="2 3">
    <name type="scientific">Diploscapter pachys</name>
    <dbReference type="NCBI Taxonomy" id="2018661"/>
    <lineage>
        <taxon>Eukaryota</taxon>
        <taxon>Metazoa</taxon>
        <taxon>Ecdysozoa</taxon>
        <taxon>Nematoda</taxon>
        <taxon>Chromadorea</taxon>
        <taxon>Rhabditida</taxon>
        <taxon>Rhabditina</taxon>
        <taxon>Rhabditomorpha</taxon>
        <taxon>Rhabditoidea</taxon>
        <taxon>Rhabditidae</taxon>
        <taxon>Diploscapter</taxon>
    </lineage>
</organism>
<proteinExistence type="predicted"/>
<dbReference type="EMBL" id="LIAE01004586">
    <property type="protein sequence ID" value="PAV93729.1"/>
    <property type="molecule type" value="Genomic_DNA"/>
</dbReference>
<keyword evidence="3" id="KW-1185">Reference proteome</keyword>
<gene>
    <name evidence="2" type="ORF">WR25_05510</name>
</gene>
<evidence type="ECO:0000313" key="3">
    <source>
        <dbReference type="Proteomes" id="UP000218231"/>
    </source>
</evidence>
<feature type="region of interest" description="Disordered" evidence="1">
    <location>
        <begin position="1"/>
        <end position="41"/>
    </location>
</feature>
<sequence>MPPPSSMPTGSTSPVRTARRGSVPPAASAPAATATSAPSRRWAATCLSTQTAAGSYPIASIECAQRRGGRKDAPRAAAPFSAGAHCKE</sequence>
<comment type="caution">
    <text evidence="2">The sequence shown here is derived from an EMBL/GenBank/DDBJ whole genome shotgun (WGS) entry which is preliminary data.</text>
</comment>
<feature type="region of interest" description="Disordered" evidence="1">
    <location>
        <begin position="66"/>
        <end position="88"/>
    </location>
</feature>
<reference evidence="2 3" key="1">
    <citation type="journal article" date="2017" name="Curr. Biol.">
        <title>Genome architecture and evolution of a unichromosomal asexual nematode.</title>
        <authorList>
            <person name="Fradin H."/>
            <person name="Zegar C."/>
            <person name="Gutwein M."/>
            <person name="Lucas J."/>
            <person name="Kovtun M."/>
            <person name="Corcoran D."/>
            <person name="Baugh L.R."/>
            <person name="Kiontke K."/>
            <person name="Gunsalus K."/>
            <person name="Fitch D.H."/>
            <person name="Piano F."/>
        </authorList>
    </citation>
    <scope>NUCLEOTIDE SEQUENCE [LARGE SCALE GENOMIC DNA]</scope>
    <source>
        <strain evidence="2">PF1309</strain>
    </source>
</reference>
<protein>
    <submittedName>
        <fullName evidence="2">Uncharacterized protein</fullName>
    </submittedName>
</protein>
<evidence type="ECO:0000313" key="2">
    <source>
        <dbReference type="EMBL" id="PAV93729.1"/>
    </source>
</evidence>
<evidence type="ECO:0000256" key="1">
    <source>
        <dbReference type="SAM" id="MobiDB-lite"/>
    </source>
</evidence>
<feature type="compositionally biased region" description="Low complexity" evidence="1">
    <location>
        <begin position="7"/>
        <end position="41"/>
    </location>
</feature>
<accession>A0A2A2M5M8</accession>
<name>A0A2A2M5M8_9BILA</name>
<dbReference type="Proteomes" id="UP000218231">
    <property type="component" value="Unassembled WGS sequence"/>
</dbReference>
<feature type="compositionally biased region" description="Low complexity" evidence="1">
    <location>
        <begin position="75"/>
        <end position="88"/>
    </location>
</feature>